<evidence type="ECO:0008006" key="3">
    <source>
        <dbReference type="Google" id="ProtNLM"/>
    </source>
</evidence>
<name>A0ABN7JIU8_9HYPH</name>
<dbReference type="Proteomes" id="UP000606921">
    <property type="component" value="Unassembled WGS sequence"/>
</dbReference>
<proteinExistence type="predicted"/>
<dbReference type="RefSeq" id="WP_142523239.1">
    <property type="nucleotide sequence ID" value="NZ_CABFWF030000010.1"/>
</dbReference>
<accession>A0ABN7JIU8</accession>
<reference evidence="1 2" key="1">
    <citation type="submission" date="2020-11" db="EMBL/GenBank/DDBJ databases">
        <authorList>
            <person name="Lassalle F."/>
        </authorList>
    </citation>
    <scope>NUCLEOTIDE SEQUENCE [LARGE SCALE GENOMIC DNA]</scope>
    <source>
        <strain evidence="1 2">JC140</strain>
    </source>
</reference>
<gene>
    <name evidence="1" type="ORF">REJC140_03025</name>
</gene>
<sequence>MSRSELNAGSDVFDRDVHAIAASLNDIGPAETGAGNLPGRPDGLEQISPVILQRRASRGLESRLNDEQRPRLFEGEDGRRAIEQRLDCLDARLEGISRSVEFSEAFLSLRLKQQLQEVVQTSVAGHVGPERGSALRRWVNVLLILIGAASSALLVAEVHNDHATGLVDWTRSQVEAMRDNLKAD</sequence>
<keyword evidence="2" id="KW-1185">Reference proteome</keyword>
<dbReference type="EMBL" id="CABFWF030000010">
    <property type="protein sequence ID" value="CAD7032232.1"/>
    <property type="molecule type" value="Genomic_DNA"/>
</dbReference>
<organism evidence="1 2">
    <name type="scientific">Pseudorhizobium endolithicum</name>
    <dbReference type="NCBI Taxonomy" id="1191678"/>
    <lineage>
        <taxon>Bacteria</taxon>
        <taxon>Pseudomonadati</taxon>
        <taxon>Pseudomonadota</taxon>
        <taxon>Alphaproteobacteria</taxon>
        <taxon>Hyphomicrobiales</taxon>
        <taxon>Rhizobiaceae</taxon>
        <taxon>Rhizobium/Agrobacterium group</taxon>
        <taxon>Pseudorhizobium</taxon>
    </lineage>
</organism>
<comment type="caution">
    <text evidence="1">The sequence shown here is derived from an EMBL/GenBank/DDBJ whole genome shotgun (WGS) entry which is preliminary data.</text>
</comment>
<evidence type="ECO:0000313" key="1">
    <source>
        <dbReference type="EMBL" id="CAD7032232.1"/>
    </source>
</evidence>
<protein>
    <recommendedName>
        <fullName evidence="3">Nutrient deprivation-induced protein</fullName>
    </recommendedName>
</protein>
<evidence type="ECO:0000313" key="2">
    <source>
        <dbReference type="Proteomes" id="UP000606921"/>
    </source>
</evidence>